<sequence>MTFYRLDYVASAHVECSGDPGVIDGSTTEFYLDYTPHREVIGRYGIYALTEPLAELVVEHGFSGCHFEAAVSLVSSHADPEIEISLPELRRLVADGVFMEDDFAEKDGDLIVSQSAYDLMVARDPEIAIYTRQLREDGTPIVRAGWSVS</sequence>
<name>A0ABS9INS7_9ACTN</name>
<evidence type="ECO:0000313" key="2">
    <source>
        <dbReference type="Proteomes" id="UP001200110"/>
    </source>
</evidence>
<dbReference type="Proteomes" id="UP001200110">
    <property type="component" value="Unassembled WGS sequence"/>
</dbReference>
<keyword evidence="2" id="KW-1185">Reference proteome</keyword>
<proteinExistence type="predicted"/>
<evidence type="ECO:0000313" key="1">
    <source>
        <dbReference type="EMBL" id="MCF8587196.1"/>
    </source>
</evidence>
<gene>
    <name evidence="1" type="ORF">L5G33_01785</name>
</gene>
<comment type="caution">
    <text evidence="1">The sequence shown here is derived from an EMBL/GenBank/DDBJ whole genome shotgun (WGS) entry which is preliminary data.</text>
</comment>
<accession>A0ABS9INS7</accession>
<dbReference type="EMBL" id="JAKKOR010000001">
    <property type="protein sequence ID" value="MCF8587196.1"/>
    <property type="molecule type" value="Genomic_DNA"/>
</dbReference>
<dbReference type="RefSeq" id="WP_236996417.1">
    <property type="nucleotide sequence ID" value="NZ_JAKKOR010000001.1"/>
</dbReference>
<protein>
    <submittedName>
        <fullName evidence="1">Uncharacterized protein</fullName>
    </submittedName>
</protein>
<reference evidence="1 2" key="1">
    <citation type="submission" date="2022-01" db="EMBL/GenBank/DDBJ databases">
        <authorList>
            <person name="Huang Y."/>
        </authorList>
    </citation>
    <scope>NUCLEOTIDE SEQUENCE [LARGE SCALE GENOMIC DNA]</scope>
    <source>
        <strain evidence="1 2">HY366</strain>
    </source>
</reference>
<organism evidence="1 2">
    <name type="scientific">Gordonia liuliyuniae</name>
    <dbReference type="NCBI Taxonomy" id="2911517"/>
    <lineage>
        <taxon>Bacteria</taxon>
        <taxon>Bacillati</taxon>
        <taxon>Actinomycetota</taxon>
        <taxon>Actinomycetes</taxon>
        <taxon>Mycobacteriales</taxon>
        <taxon>Gordoniaceae</taxon>
        <taxon>Gordonia</taxon>
    </lineage>
</organism>